<organism evidence="1 2">
    <name type="scientific">Vagococcus allomyrinae</name>
    <dbReference type="NCBI Taxonomy" id="2794353"/>
    <lineage>
        <taxon>Bacteria</taxon>
        <taxon>Bacillati</taxon>
        <taxon>Bacillota</taxon>
        <taxon>Bacilli</taxon>
        <taxon>Lactobacillales</taxon>
        <taxon>Enterococcaceae</taxon>
        <taxon>Vagococcus</taxon>
    </lineage>
</organism>
<proteinExistence type="predicted"/>
<accession>A0A940PA47</accession>
<gene>
    <name evidence="1" type="ORF">I6N95_22660</name>
</gene>
<dbReference type="CDD" id="cd00267">
    <property type="entry name" value="ABC_ATPase"/>
    <property type="match status" value="1"/>
</dbReference>
<evidence type="ECO:0000313" key="1">
    <source>
        <dbReference type="EMBL" id="MBP1043835.1"/>
    </source>
</evidence>
<dbReference type="InterPro" id="IPR027417">
    <property type="entry name" value="P-loop_NTPase"/>
</dbReference>
<protein>
    <recommendedName>
        <fullName evidence="3">ATP-binding cassette domain-containing protein</fullName>
    </recommendedName>
</protein>
<evidence type="ECO:0008006" key="3">
    <source>
        <dbReference type="Google" id="ProtNLM"/>
    </source>
</evidence>
<evidence type="ECO:0000313" key="2">
    <source>
        <dbReference type="Proteomes" id="UP000674938"/>
    </source>
</evidence>
<reference evidence="1" key="1">
    <citation type="submission" date="2020-12" db="EMBL/GenBank/DDBJ databases">
        <title>Vagococcus allomyrinae sp. nov. and Enterococcus lavae sp. nov., isolated from the larvae of Allomyrina dichotoma.</title>
        <authorList>
            <person name="Lee S.D."/>
        </authorList>
    </citation>
    <scope>NUCLEOTIDE SEQUENCE</scope>
    <source>
        <strain evidence="1">BWB3-3</strain>
    </source>
</reference>
<dbReference type="SUPFAM" id="SSF52540">
    <property type="entry name" value="P-loop containing nucleoside triphosphate hydrolases"/>
    <property type="match status" value="1"/>
</dbReference>
<dbReference type="EMBL" id="JAEEGA010000019">
    <property type="protein sequence ID" value="MBP1043835.1"/>
    <property type="molecule type" value="Genomic_DNA"/>
</dbReference>
<sequence length="180" mass="20983">MEQQIDYCQHNFPPEQPFTLLYLESSAKHGVEKKKKKLSDTFDNFYYIGHNNSLLPFLTIEENMMLGVHKKELTGYQQKLKQWGHYFKLKSTLSSLRPDSITAETCMLIHLVRAFSLERELVFIDEIALGLSHDFVDTLIPTLINLAHDQQLSIIFVTNRMELIEKYPQQGIILDDKHSL</sequence>
<name>A0A940PA47_9ENTE</name>
<dbReference type="RefSeq" id="WP_209531709.1">
    <property type="nucleotide sequence ID" value="NZ_JAEEGA010000019.1"/>
</dbReference>
<dbReference type="Proteomes" id="UP000674938">
    <property type="component" value="Unassembled WGS sequence"/>
</dbReference>
<keyword evidence="2" id="KW-1185">Reference proteome</keyword>
<comment type="caution">
    <text evidence="1">The sequence shown here is derived from an EMBL/GenBank/DDBJ whole genome shotgun (WGS) entry which is preliminary data.</text>
</comment>
<dbReference type="Gene3D" id="3.40.50.300">
    <property type="entry name" value="P-loop containing nucleotide triphosphate hydrolases"/>
    <property type="match status" value="1"/>
</dbReference>
<dbReference type="AlphaFoldDB" id="A0A940PA47"/>